<proteinExistence type="predicted"/>
<gene>
    <name evidence="1" type="ORF">AVEN_266281_1</name>
</gene>
<protein>
    <submittedName>
        <fullName evidence="1">Uncharacterized protein</fullName>
    </submittedName>
</protein>
<name>A0A4Y2RTB8_ARAVE</name>
<reference evidence="1 2" key="1">
    <citation type="journal article" date="2019" name="Sci. Rep.">
        <title>Orb-weaving spider Araneus ventricosus genome elucidates the spidroin gene catalogue.</title>
        <authorList>
            <person name="Kono N."/>
            <person name="Nakamura H."/>
            <person name="Ohtoshi R."/>
            <person name="Moran D.A.P."/>
            <person name="Shinohara A."/>
            <person name="Yoshida Y."/>
            <person name="Fujiwara M."/>
            <person name="Mori M."/>
            <person name="Tomita M."/>
            <person name="Arakawa K."/>
        </authorList>
    </citation>
    <scope>NUCLEOTIDE SEQUENCE [LARGE SCALE GENOMIC DNA]</scope>
</reference>
<organism evidence="1 2">
    <name type="scientific">Araneus ventricosus</name>
    <name type="common">Orbweaver spider</name>
    <name type="synonym">Epeira ventricosa</name>
    <dbReference type="NCBI Taxonomy" id="182803"/>
    <lineage>
        <taxon>Eukaryota</taxon>
        <taxon>Metazoa</taxon>
        <taxon>Ecdysozoa</taxon>
        <taxon>Arthropoda</taxon>
        <taxon>Chelicerata</taxon>
        <taxon>Arachnida</taxon>
        <taxon>Araneae</taxon>
        <taxon>Araneomorphae</taxon>
        <taxon>Entelegynae</taxon>
        <taxon>Araneoidea</taxon>
        <taxon>Araneidae</taxon>
        <taxon>Araneus</taxon>
    </lineage>
</organism>
<dbReference type="AlphaFoldDB" id="A0A4Y2RTB8"/>
<accession>A0A4Y2RTB8</accession>
<comment type="caution">
    <text evidence="1">The sequence shown here is derived from an EMBL/GenBank/DDBJ whole genome shotgun (WGS) entry which is preliminary data.</text>
</comment>
<evidence type="ECO:0000313" key="2">
    <source>
        <dbReference type="Proteomes" id="UP000499080"/>
    </source>
</evidence>
<sequence length="111" mass="12813">MPLLEATRKRSASSLCEFPCFTIVKQSVGRHPNLTRKVLQDFIVLQTESSNQVTFPRGASVDPYYYAKEDLNMTVPKKKKARFRIRRSISFHTNLQLVYVGQPCYRKGLCL</sequence>
<dbReference type="Proteomes" id="UP000499080">
    <property type="component" value="Unassembled WGS sequence"/>
</dbReference>
<evidence type="ECO:0000313" key="1">
    <source>
        <dbReference type="EMBL" id="GBN78953.1"/>
    </source>
</evidence>
<dbReference type="EMBL" id="BGPR01018358">
    <property type="protein sequence ID" value="GBN78953.1"/>
    <property type="molecule type" value="Genomic_DNA"/>
</dbReference>
<keyword evidence="2" id="KW-1185">Reference proteome</keyword>